<dbReference type="RefSeq" id="WP_271186017.1">
    <property type="nucleotide sequence ID" value="NZ_BSFE01000002.1"/>
</dbReference>
<dbReference type="Proteomes" id="UP001143486">
    <property type="component" value="Unassembled WGS sequence"/>
</dbReference>
<sequence length="207" mass="22987">MNRLARLGLIAALMSGFLVFLLASHLERRASSPEVLIPVEGYDPRDILLGHYANIRTPLNRLDAYALEGDDGFAEGDRIWVTLETGPDGTARPVALHSAHPGTGLVAQGRVRQVYEASRPLTRETGPETGEPRTVREEPEELWIHASFNIERYYASRERAIALQNRLRLRDVTGDIGVNLILAIPADGALLIKGFEVDGERRLDTVW</sequence>
<comment type="caution">
    <text evidence="1">The sequence shown here is derived from an EMBL/GenBank/DDBJ whole genome shotgun (WGS) entry which is preliminary data.</text>
</comment>
<evidence type="ECO:0000313" key="1">
    <source>
        <dbReference type="EMBL" id="GLK51638.1"/>
    </source>
</evidence>
<evidence type="ECO:0000313" key="2">
    <source>
        <dbReference type="Proteomes" id="UP001143486"/>
    </source>
</evidence>
<gene>
    <name evidence="1" type="ORF">GCM10017621_11460</name>
</gene>
<proteinExistence type="predicted"/>
<dbReference type="InterPro" id="IPR025833">
    <property type="entry name" value="GDYXXLXY"/>
</dbReference>
<protein>
    <recommendedName>
        <fullName evidence="3">GDYXXLXY domain-containing protein</fullName>
    </recommendedName>
</protein>
<name>A0A9W6IKH9_9PROT</name>
<keyword evidence="2" id="KW-1185">Reference proteome</keyword>
<dbReference type="Pfam" id="PF14345">
    <property type="entry name" value="GDYXXLXY"/>
    <property type="match status" value="1"/>
</dbReference>
<organism evidence="1 2">
    <name type="scientific">Maricaulis virginensis</name>
    <dbReference type="NCBI Taxonomy" id="144022"/>
    <lineage>
        <taxon>Bacteria</taxon>
        <taxon>Pseudomonadati</taxon>
        <taxon>Pseudomonadota</taxon>
        <taxon>Alphaproteobacteria</taxon>
        <taxon>Maricaulales</taxon>
        <taxon>Maricaulaceae</taxon>
        <taxon>Maricaulis</taxon>
    </lineage>
</organism>
<dbReference type="AlphaFoldDB" id="A0A9W6IKH9"/>
<reference evidence="1" key="1">
    <citation type="journal article" date="2014" name="Int. J. Syst. Evol. Microbiol.">
        <title>Complete genome sequence of Corynebacterium casei LMG S-19264T (=DSM 44701T), isolated from a smear-ripened cheese.</title>
        <authorList>
            <consortium name="US DOE Joint Genome Institute (JGI-PGF)"/>
            <person name="Walter F."/>
            <person name="Albersmeier A."/>
            <person name="Kalinowski J."/>
            <person name="Ruckert C."/>
        </authorList>
    </citation>
    <scope>NUCLEOTIDE SEQUENCE</scope>
    <source>
        <strain evidence="1">VKM B-1513</strain>
    </source>
</reference>
<accession>A0A9W6IKH9</accession>
<dbReference type="EMBL" id="BSFE01000002">
    <property type="protein sequence ID" value="GLK51638.1"/>
    <property type="molecule type" value="Genomic_DNA"/>
</dbReference>
<evidence type="ECO:0008006" key="3">
    <source>
        <dbReference type="Google" id="ProtNLM"/>
    </source>
</evidence>
<reference evidence="1" key="2">
    <citation type="submission" date="2023-01" db="EMBL/GenBank/DDBJ databases">
        <authorList>
            <person name="Sun Q."/>
            <person name="Evtushenko L."/>
        </authorList>
    </citation>
    <scope>NUCLEOTIDE SEQUENCE</scope>
    <source>
        <strain evidence="1">VKM B-1513</strain>
    </source>
</reference>